<evidence type="ECO:0000256" key="3">
    <source>
        <dbReference type="ARBA" id="ARBA00022777"/>
    </source>
</evidence>
<dbReference type="InterPro" id="IPR002139">
    <property type="entry name" value="Ribo/fructo_kinase"/>
</dbReference>
<dbReference type="Proteomes" id="UP001363010">
    <property type="component" value="Unassembled WGS sequence"/>
</dbReference>
<accession>A0ABU8W3A9</accession>
<comment type="similarity">
    <text evidence="1 4">Belongs to the carbohydrate kinase PfkB family.</text>
</comment>
<dbReference type="SUPFAM" id="SSF53613">
    <property type="entry name" value="Ribokinase-like"/>
    <property type="match status" value="1"/>
</dbReference>
<dbReference type="GO" id="GO:0016301">
    <property type="term" value="F:kinase activity"/>
    <property type="evidence" value="ECO:0007669"/>
    <property type="project" value="UniProtKB-KW"/>
</dbReference>
<evidence type="ECO:0000256" key="2">
    <source>
        <dbReference type="ARBA" id="ARBA00022679"/>
    </source>
</evidence>
<sequence>MTSSTASPSPRLVCLGLSAFDITWQVEALPHGGGKTRAVDLREGGGGMAANAAAAAARLGAQACFWGRGGEDSAGREMKAQLGALGVDTRGFRLFAGGRTSVSGIVVDTNGERMIVNFRGASLPSDATWLPLEELAQADAVLADPRWPEGALAMFAAARAYGLPTVLDGDIADAAVFDALLPHTDHAVFSEPGLAGYAAHARTAEEQLQFARMRGCRLAAVTLGERGVIWADADGVHQLPAFDVRAVDTTGAGDVFHGAFAFALGARWPVRQAFQFSAAVAAIKCTRPGGREGVPDYATAMSLVESLKE</sequence>
<name>A0ABU8W3A9_9BURK</name>
<dbReference type="RefSeq" id="WP_340365568.1">
    <property type="nucleotide sequence ID" value="NZ_JBBKZV010000014.1"/>
</dbReference>
<dbReference type="Gene3D" id="3.40.1190.20">
    <property type="match status" value="1"/>
</dbReference>
<reference evidence="6 7" key="1">
    <citation type="submission" date="2024-03" db="EMBL/GenBank/DDBJ databases">
        <title>Novel species of the genus Variovorax.</title>
        <authorList>
            <person name="Liu Q."/>
            <person name="Xin Y.-H."/>
        </authorList>
    </citation>
    <scope>NUCLEOTIDE SEQUENCE [LARGE SCALE GENOMIC DNA]</scope>
    <source>
        <strain evidence="6 7">KACC 18501</strain>
    </source>
</reference>
<gene>
    <name evidence="6" type="ORF">WKW80_21320</name>
</gene>
<organism evidence="6 7">
    <name type="scientific">Variovorax humicola</name>
    <dbReference type="NCBI Taxonomy" id="1769758"/>
    <lineage>
        <taxon>Bacteria</taxon>
        <taxon>Pseudomonadati</taxon>
        <taxon>Pseudomonadota</taxon>
        <taxon>Betaproteobacteria</taxon>
        <taxon>Burkholderiales</taxon>
        <taxon>Comamonadaceae</taxon>
        <taxon>Variovorax</taxon>
    </lineage>
</organism>
<dbReference type="PANTHER" id="PTHR10584:SF157">
    <property type="entry name" value="SULFOFRUCTOSE KINASE"/>
    <property type="match status" value="1"/>
</dbReference>
<evidence type="ECO:0000256" key="1">
    <source>
        <dbReference type="ARBA" id="ARBA00010688"/>
    </source>
</evidence>
<dbReference type="EMBL" id="JBBKZV010000014">
    <property type="protein sequence ID" value="MEJ8824545.1"/>
    <property type="molecule type" value="Genomic_DNA"/>
</dbReference>
<evidence type="ECO:0000313" key="7">
    <source>
        <dbReference type="Proteomes" id="UP001363010"/>
    </source>
</evidence>
<dbReference type="Pfam" id="PF00294">
    <property type="entry name" value="PfkB"/>
    <property type="match status" value="1"/>
</dbReference>
<keyword evidence="3 4" id="KW-0418">Kinase</keyword>
<keyword evidence="7" id="KW-1185">Reference proteome</keyword>
<evidence type="ECO:0000256" key="4">
    <source>
        <dbReference type="RuleBase" id="RU003704"/>
    </source>
</evidence>
<feature type="domain" description="Carbohydrate kinase PfkB" evidence="5">
    <location>
        <begin position="11"/>
        <end position="295"/>
    </location>
</feature>
<dbReference type="InterPro" id="IPR011611">
    <property type="entry name" value="PfkB_dom"/>
</dbReference>
<dbReference type="InterPro" id="IPR029056">
    <property type="entry name" value="Ribokinase-like"/>
</dbReference>
<evidence type="ECO:0000313" key="6">
    <source>
        <dbReference type="EMBL" id="MEJ8824545.1"/>
    </source>
</evidence>
<dbReference type="PANTHER" id="PTHR10584">
    <property type="entry name" value="SUGAR KINASE"/>
    <property type="match status" value="1"/>
</dbReference>
<proteinExistence type="inferred from homology"/>
<keyword evidence="2 4" id="KW-0808">Transferase</keyword>
<comment type="caution">
    <text evidence="6">The sequence shown here is derived from an EMBL/GenBank/DDBJ whole genome shotgun (WGS) entry which is preliminary data.</text>
</comment>
<dbReference type="InterPro" id="IPR002173">
    <property type="entry name" value="Carboh/pur_kinase_PfkB_CS"/>
</dbReference>
<protein>
    <submittedName>
        <fullName evidence="6">PfkB family carbohydrate kinase</fullName>
    </submittedName>
</protein>
<dbReference type="PROSITE" id="PS00584">
    <property type="entry name" value="PFKB_KINASES_2"/>
    <property type="match status" value="1"/>
</dbReference>
<evidence type="ECO:0000259" key="5">
    <source>
        <dbReference type="Pfam" id="PF00294"/>
    </source>
</evidence>
<dbReference type="PRINTS" id="PR00990">
    <property type="entry name" value="RIBOKINASE"/>
</dbReference>